<feature type="region of interest" description="Disordered" evidence="1">
    <location>
        <begin position="1"/>
        <end position="40"/>
    </location>
</feature>
<dbReference type="AlphaFoldDB" id="A0A0W0FT55"/>
<comment type="caution">
    <text evidence="3">The sequence shown here is derived from an EMBL/GenBank/DDBJ whole genome shotgun (WGS) entry which is preliminary data.</text>
</comment>
<dbReference type="InterPro" id="IPR041457">
    <property type="entry name" value="CxC2_KDZ-assoc"/>
</dbReference>
<name>A0A0W0FT55_MONRR</name>
<accession>A0A0W0FT55</accession>
<gene>
    <name evidence="3" type="ORF">WG66_7876</name>
</gene>
<evidence type="ECO:0000259" key="2">
    <source>
        <dbReference type="Pfam" id="PF18803"/>
    </source>
</evidence>
<proteinExistence type="predicted"/>
<evidence type="ECO:0000256" key="1">
    <source>
        <dbReference type="SAM" id="MobiDB-lite"/>
    </source>
</evidence>
<dbReference type="EMBL" id="LATX01001670">
    <property type="protein sequence ID" value="KTB39551.1"/>
    <property type="molecule type" value="Genomic_DNA"/>
</dbReference>
<protein>
    <recommendedName>
        <fullName evidence="2">CxC2-like cysteine cluster KDZ transposase-associated domain-containing protein</fullName>
    </recommendedName>
</protein>
<evidence type="ECO:0000313" key="4">
    <source>
        <dbReference type="Proteomes" id="UP000054988"/>
    </source>
</evidence>
<evidence type="ECO:0000313" key="3">
    <source>
        <dbReference type="EMBL" id="KTB39551.1"/>
    </source>
</evidence>
<feature type="compositionally biased region" description="Polar residues" evidence="1">
    <location>
        <begin position="1"/>
        <end position="33"/>
    </location>
</feature>
<reference evidence="3 4" key="1">
    <citation type="submission" date="2015-12" db="EMBL/GenBank/DDBJ databases">
        <title>Draft genome sequence of Moniliophthora roreri, the causal agent of frosty pod rot of cacao.</title>
        <authorList>
            <person name="Aime M.C."/>
            <person name="Diaz-Valderrama J.R."/>
            <person name="Kijpornyongpan T."/>
            <person name="Phillips-Mora W."/>
        </authorList>
    </citation>
    <scope>NUCLEOTIDE SEQUENCE [LARGE SCALE GENOMIC DNA]</scope>
    <source>
        <strain evidence="3 4">MCA 2952</strain>
    </source>
</reference>
<dbReference type="Pfam" id="PF18803">
    <property type="entry name" value="CxC2"/>
    <property type="match status" value="1"/>
</dbReference>
<organism evidence="3 4">
    <name type="scientific">Moniliophthora roreri</name>
    <name type="common">Frosty pod rot fungus</name>
    <name type="synonym">Monilia roreri</name>
    <dbReference type="NCBI Taxonomy" id="221103"/>
    <lineage>
        <taxon>Eukaryota</taxon>
        <taxon>Fungi</taxon>
        <taxon>Dikarya</taxon>
        <taxon>Basidiomycota</taxon>
        <taxon>Agaricomycotina</taxon>
        <taxon>Agaricomycetes</taxon>
        <taxon>Agaricomycetidae</taxon>
        <taxon>Agaricales</taxon>
        <taxon>Marasmiineae</taxon>
        <taxon>Marasmiaceae</taxon>
        <taxon>Moniliophthora</taxon>
    </lineage>
</organism>
<dbReference type="Proteomes" id="UP000054988">
    <property type="component" value="Unassembled WGS sequence"/>
</dbReference>
<sequence length="400" mass="45488">MPTLSSKSNLVQQEQTSSAQISHWDSRSQNPSNGHRGDPYPGIDYDYVNASQSFTLTDINGIHKTRIVFCQCKLTDPYSQLLDGGIFPATHEQPETGFTFNLLESYHVESLASKKSVYDFITALRRRTNWDFPEDVPDVYFQFCHALRSGQAHNIDSIMEALVPGWPKKNVMVFCFACPQPGFNIDEGAINEEDLQHLITLFLLANGHFGLQKNDILEYVDYMKKVANSTEKSTCVKLKAAQNQNKAKFAGIVTSGVVAITCARHSDWVQWFRACADMQCWQEEVEILSEEFRRAIHGFEKMVLIWHEVAAASYEFSEGFVAYAQHQTYNYMRQAREARECLVVAGGTWPTESVTLAEHIKNERPNQKIDWVALTAEVELQEDEEEAMTKVVQEDNDNDS</sequence>
<feature type="domain" description="CxC2-like cysteine cluster KDZ transposase-associated" evidence="2">
    <location>
        <begin position="50"/>
        <end position="129"/>
    </location>
</feature>